<keyword evidence="1" id="KW-0732">Signal</keyword>
<dbReference type="Gene3D" id="2.60.40.680">
    <property type="match status" value="3"/>
</dbReference>
<feature type="signal peptide" evidence="1">
    <location>
        <begin position="1"/>
        <end position="20"/>
    </location>
</feature>
<dbReference type="EMBL" id="JAHVHU010000006">
    <property type="protein sequence ID" value="MBY5957953.1"/>
    <property type="molecule type" value="Genomic_DNA"/>
</dbReference>
<dbReference type="Proteomes" id="UP000753961">
    <property type="component" value="Unassembled WGS sequence"/>
</dbReference>
<dbReference type="CDD" id="cd08548">
    <property type="entry name" value="Type_I_cohesin_like"/>
    <property type="match status" value="1"/>
</dbReference>
<dbReference type="AlphaFoldDB" id="A0A953HNQ7"/>
<organism evidence="3 4">
    <name type="scientific">Membranihabitans marinus</name>
    <dbReference type="NCBI Taxonomy" id="1227546"/>
    <lineage>
        <taxon>Bacteria</taxon>
        <taxon>Pseudomonadati</taxon>
        <taxon>Bacteroidota</taxon>
        <taxon>Saprospiria</taxon>
        <taxon>Saprospirales</taxon>
        <taxon>Saprospiraceae</taxon>
        <taxon>Membranihabitans</taxon>
    </lineage>
</organism>
<dbReference type="Pfam" id="PF13585">
    <property type="entry name" value="CHU_C"/>
    <property type="match status" value="1"/>
</dbReference>
<feature type="chain" id="PRO_5037050023" evidence="1">
    <location>
        <begin position="21"/>
        <end position="878"/>
    </location>
</feature>
<proteinExistence type="predicted"/>
<evidence type="ECO:0000313" key="4">
    <source>
        <dbReference type="Proteomes" id="UP000753961"/>
    </source>
</evidence>
<evidence type="ECO:0000256" key="1">
    <source>
        <dbReference type="SAM" id="SignalP"/>
    </source>
</evidence>
<evidence type="ECO:0000259" key="2">
    <source>
        <dbReference type="Pfam" id="PF00963"/>
    </source>
</evidence>
<dbReference type="GO" id="GO:0030246">
    <property type="term" value="F:carbohydrate binding"/>
    <property type="evidence" value="ECO:0007669"/>
    <property type="project" value="InterPro"/>
</dbReference>
<dbReference type="GO" id="GO:0000272">
    <property type="term" value="P:polysaccharide catabolic process"/>
    <property type="evidence" value="ECO:0007669"/>
    <property type="project" value="InterPro"/>
</dbReference>
<dbReference type="InterPro" id="IPR026341">
    <property type="entry name" value="T9SS_type_B"/>
</dbReference>
<dbReference type="InterPro" id="IPR002102">
    <property type="entry name" value="Cohesin_dom"/>
</dbReference>
<keyword evidence="4" id="KW-1185">Reference proteome</keyword>
<dbReference type="NCBIfam" id="TIGR04131">
    <property type="entry name" value="Bac_Flav_CTERM"/>
    <property type="match status" value="1"/>
</dbReference>
<reference evidence="3" key="1">
    <citation type="submission" date="2021-06" db="EMBL/GenBank/DDBJ databases">
        <title>44 bacteria genomes isolated from Dapeng, Shenzhen.</title>
        <authorList>
            <person name="Zheng W."/>
            <person name="Yu S."/>
            <person name="Huang Y."/>
        </authorList>
    </citation>
    <scope>NUCLEOTIDE SEQUENCE</scope>
    <source>
        <strain evidence="3">DP5N28-2</strain>
    </source>
</reference>
<dbReference type="CDD" id="cd08547">
    <property type="entry name" value="Type_II_cohesin"/>
    <property type="match status" value="1"/>
</dbReference>
<dbReference type="RefSeq" id="WP_222579469.1">
    <property type="nucleotide sequence ID" value="NZ_JAHVHU010000006.1"/>
</dbReference>
<dbReference type="Pfam" id="PF00963">
    <property type="entry name" value="Cohesin"/>
    <property type="match status" value="2"/>
</dbReference>
<comment type="caution">
    <text evidence="3">The sequence shown here is derived from an EMBL/GenBank/DDBJ whole genome shotgun (WGS) entry which is preliminary data.</text>
</comment>
<dbReference type="InterPro" id="IPR025667">
    <property type="entry name" value="SprB_repeat"/>
</dbReference>
<sequence>MIKYFTCIVVFITLVSSALAQPVFTLSDAQGNTGDVVSIDVKVKDFKAIVGFQFAVKFDPSKLKVKDVKNLTTVLDEFDQENIDYSKVNADKGLITVAYANATSDNGFNIPDDGLFFTIEFEIIATGNSTTLVDIPQEVDFGEFSRKVEMIDRDYNEIGMTANAGTVTIGEGGSGPGRVSLSLGAASGSNGETVCIPLKVTSFTELNGMQYSIKFDTDFLEFIEGRNFNLTNFSESSIATESIASDGALIISWSSPDTEPLSITDGTTIVELCFKIKKSTGSSNITFSNSPQKIEFSTLEDGQTVSVESNLSNGKISAGDGGNSGGTDCDKQGFSIAASTTTAPKGSSTCVNIVGKGIEKMAVLQTIIEWDPAVLSNPSFESANVEITSFDYSLDKGAEGKAILSWTYKNPDGPGITLEDNALLFKLCFDVIGDDGAVSSVIFTGDNTTTQLAADVDGNFYTFQQCDGSVTVGQPEDVTVQTVPPTCTGNNDGSISLTVNAGQSPYTFAWTKDGQAVGAKATINALTAGTYSYVVTDNSGAEIGKGDVVLDDPDPIVIESEITPINQGNDGAIDVTVSGGTGSYMYNWSTGDDTEDLSGLGSGTYTVTVTDGNGCSVSKDISIGDAEYNVVIEATTDYNGSAISCNGESDANLRAKASFGAAPYSYKWNTGDETETLQNVGAGDYVVTVTDSEGKKTEGRFTLEEPEPMLVRVVTTPSNGGNAGTAKAEVRGGTQPYTYEWNDKSPGSTTVFIGSLTEGSYRVLVTDANGCMTQGLGRVPIDDRDCFTAAQVMTPNADGLNDELRIACVEGTVNTLMVFDRYGKAVYKEENYNNLWTGTDGDGNTLGDGVYYYVLEVQEIDGTTTQYKGHVTLLRRLN</sequence>
<dbReference type="SUPFAM" id="SSF49384">
    <property type="entry name" value="Carbohydrate-binding domain"/>
    <property type="match status" value="3"/>
</dbReference>
<dbReference type="Pfam" id="PF13573">
    <property type="entry name" value="SprB"/>
    <property type="match status" value="4"/>
</dbReference>
<feature type="domain" description="Cohesin" evidence="2">
    <location>
        <begin position="180"/>
        <end position="316"/>
    </location>
</feature>
<gene>
    <name evidence="3" type="ORF">KUV50_07425</name>
</gene>
<name>A0A953HNQ7_9BACT</name>
<dbReference type="Gene3D" id="2.60.40.740">
    <property type="match status" value="2"/>
</dbReference>
<protein>
    <submittedName>
        <fullName evidence="3">Gliding motility-associated C-terminal domain-containing protein</fullName>
    </submittedName>
</protein>
<feature type="domain" description="Cohesin" evidence="2">
    <location>
        <begin position="24"/>
        <end position="142"/>
    </location>
</feature>
<dbReference type="InterPro" id="IPR008965">
    <property type="entry name" value="CBM2/CBM3_carb-bd_dom_sf"/>
</dbReference>
<evidence type="ECO:0000313" key="3">
    <source>
        <dbReference type="EMBL" id="MBY5957953.1"/>
    </source>
</evidence>
<accession>A0A953HNQ7</accession>